<comment type="caution">
    <text evidence="4">The sequence shown here is derived from an EMBL/GenBank/DDBJ whole genome shotgun (WGS) entry which is preliminary data.</text>
</comment>
<dbReference type="Gene3D" id="3.40.50.450">
    <property type="match status" value="1"/>
</dbReference>
<dbReference type="PANTHER" id="PTHR43022:SF1">
    <property type="entry name" value="PROTEIN SMF"/>
    <property type="match status" value="1"/>
</dbReference>
<dbReference type="InterPro" id="IPR057666">
    <property type="entry name" value="DrpA_SLOG"/>
</dbReference>
<reference evidence="4" key="2">
    <citation type="submission" date="2020-09" db="EMBL/GenBank/DDBJ databases">
        <authorList>
            <person name="Sun Q."/>
            <person name="Kim S."/>
        </authorList>
    </citation>
    <scope>NUCLEOTIDE SEQUENCE</scope>
    <source>
        <strain evidence="4">KCTC 42590</strain>
    </source>
</reference>
<dbReference type="RefSeq" id="WP_191252699.1">
    <property type="nucleotide sequence ID" value="NZ_BNCI01000002.1"/>
</dbReference>
<sequence length="375" mass="39862">MDIARTSSLTSSEKVSRLRLIRTDSIGPITFKHLIDKFGSANAAIAAIPELAARGGRKKPLRVPPKSAIEGELAAVDRFGASALFLGDHDYPAPLAAIDDAPPILFTKGHLHLLDKDKIGIVGARNASAPGITVTKRITTDLSASGVVIVSGLARGIDTTSHWASLKGGTIACVAGGLDVIYPRENTELYDHICAEGLLVSEMPLSTKPQARHFPRRNRLISGLSLGTLVIEATEKSGSLITARMALEQGREVFAVPGSPLDPRSAGTNRLIKDGAVLTASAEDILQELPALRRMSFADPTELPLFRAAAQSSEPSEKARTLILTLLGPTPTHIDDIIRLSDIDASDVLTIILELEIAGLAVRYPGGRVSLDYEN</sequence>
<evidence type="ECO:0000313" key="4">
    <source>
        <dbReference type="EMBL" id="GHF25768.1"/>
    </source>
</evidence>
<dbReference type="GO" id="GO:0009294">
    <property type="term" value="P:DNA-mediated transformation"/>
    <property type="evidence" value="ECO:0007669"/>
    <property type="project" value="InterPro"/>
</dbReference>
<dbReference type="Pfam" id="PF02481">
    <property type="entry name" value="DNA_processg_A"/>
    <property type="match status" value="1"/>
</dbReference>
<evidence type="ECO:0000313" key="5">
    <source>
        <dbReference type="Proteomes" id="UP000630923"/>
    </source>
</evidence>
<accession>A0A919AVQ1</accession>
<protein>
    <submittedName>
        <fullName evidence="4">DNA processing protein DprA</fullName>
    </submittedName>
</protein>
<dbReference type="Proteomes" id="UP000630923">
    <property type="component" value="Unassembled WGS sequence"/>
</dbReference>
<dbReference type="InterPro" id="IPR036388">
    <property type="entry name" value="WH-like_DNA-bd_sf"/>
</dbReference>
<dbReference type="NCBIfam" id="TIGR00732">
    <property type="entry name" value="dprA"/>
    <property type="match status" value="1"/>
</dbReference>
<dbReference type="PANTHER" id="PTHR43022">
    <property type="entry name" value="PROTEIN SMF"/>
    <property type="match status" value="1"/>
</dbReference>
<dbReference type="EMBL" id="BNCI01000002">
    <property type="protein sequence ID" value="GHF25768.1"/>
    <property type="molecule type" value="Genomic_DNA"/>
</dbReference>
<organism evidence="4 5">
    <name type="scientific">Kordiimonas sediminis</name>
    <dbReference type="NCBI Taxonomy" id="1735581"/>
    <lineage>
        <taxon>Bacteria</taxon>
        <taxon>Pseudomonadati</taxon>
        <taxon>Pseudomonadota</taxon>
        <taxon>Alphaproteobacteria</taxon>
        <taxon>Kordiimonadales</taxon>
        <taxon>Kordiimonadaceae</taxon>
        <taxon>Kordiimonas</taxon>
    </lineage>
</organism>
<proteinExistence type="inferred from homology"/>
<keyword evidence="5" id="KW-1185">Reference proteome</keyword>
<name>A0A919AVQ1_9PROT</name>
<feature type="domain" description="Smf/DprA SLOG" evidence="2">
    <location>
        <begin position="84"/>
        <end position="289"/>
    </location>
</feature>
<dbReference type="InterPro" id="IPR003488">
    <property type="entry name" value="DprA"/>
</dbReference>
<evidence type="ECO:0000259" key="2">
    <source>
        <dbReference type="Pfam" id="PF02481"/>
    </source>
</evidence>
<evidence type="ECO:0000259" key="3">
    <source>
        <dbReference type="Pfam" id="PF17782"/>
    </source>
</evidence>
<dbReference type="SUPFAM" id="SSF102405">
    <property type="entry name" value="MCP/YpsA-like"/>
    <property type="match status" value="1"/>
</dbReference>
<dbReference type="Pfam" id="PF17782">
    <property type="entry name" value="WHD_DprA"/>
    <property type="match status" value="1"/>
</dbReference>
<gene>
    <name evidence="4" type="ORF">GCM10017044_20740</name>
</gene>
<feature type="domain" description="DprA winged helix" evidence="3">
    <location>
        <begin position="308"/>
        <end position="367"/>
    </location>
</feature>
<comment type="similarity">
    <text evidence="1">Belongs to the DprA/Smf family.</text>
</comment>
<dbReference type="InterPro" id="IPR041614">
    <property type="entry name" value="DprA_WH"/>
</dbReference>
<dbReference type="Gene3D" id="1.10.10.10">
    <property type="entry name" value="Winged helix-like DNA-binding domain superfamily/Winged helix DNA-binding domain"/>
    <property type="match status" value="1"/>
</dbReference>
<evidence type="ECO:0000256" key="1">
    <source>
        <dbReference type="ARBA" id="ARBA00006525"/>
    </source>
</evidence>
<dbReference type="Pfam" id="PF21102">
    <property type="entry name" value="DprA_N"/>
    <property type="match status" value="1"/>
</dbReference>
<reference evidence="4" key="1">
    <citation type="journal article" date="2014" name="Int. J. Syst. Evol. Microbiol.">
        <title>Complete genome sequence of Corynebacterium casei LMG S-19264T (=DSM 44701T), isolated from a smear-ripened cheese.</title>
        <authorList>
            <consortium name="US DOE Joint Genome Institute (JGI-PGF)"/>
            <person name="Walter F."/>
            <person name="Albersmeier A."/>
            <person name="Kalinowski J."/>
            <person name="Ruckert C."/>
        </authorList>
    </citation>
    <scope>NUCLEOTIDE SEQUENCE</scope>
    <source>
        <strain evidence="4">KCTC 42590</strain>
    </source>
</reference>
<dbReference type="AlphaFoldDB" id="A0A919AVQ1"/>